<feature type="region of interest" description="Disordered" evidence="1">
    <location>
        <begin position="119"/>
        <end position="173"/>
    </location>
</feature>
<dbReference type="AlphaFoldDB" id="A0A7S0I7H7"/>
<evidence type="ECO:0000313" key="4">
    <source>
        <dbReference type="EMBL" id="CAD8513285.1"/>
    </source>
</evidence>
<organism evidence="4">
    <name type="scientific">Micromonas pusilla</name>
    <name type="common">Picoplanktonic green alga</name>
    <name type="synonym">Chromulina pusilla</name>
    <dbReference type="NCBI Taxonomy" id="38833"/>
    <lineage>
        <taxon>Eukaryota</taxon>
        <taxon>Viridiplantae</taxon>
        <taxon>Chlorophyta</taxon>
        <taxon>Mamiellophyceae</taxon>
        <taxon>Mamiellales</taxon>
        <taxon>Mamiellaceae</taxon>
        <taxon>Micromonas</taxon>
    </lineage>
</organism>
<dbReference type="InterPro" id="IPR041677">
    <property type="entry name" value="DNA2/NAM7_AAA_11"/>
</dbReference>
<feature type="compositionally biased region" description="Pro residues" evidence="1">
    <location>
        <begin position="389"/>
        <end position="406"/>
    </location>
</feature>
<dbReference type="Pfam" id="PF13086">
    <property type="entry name" value="AAA_11"/>
    <property type="match status" value="1"/>
</dbReference>
<evidence type="ECO:0000259" key="3">
    <source>
        <dbReference type="Pfam" id="PF13086"/>
    </source>
</evidence>
<dbReference type="Gene3D" id="3.40.50.300">
    <property type="entry name" value="P-loop containing nucleotide triphosphate hydrolases"/>
    <property type="match status" value="1"/>
</dbReference>
<feature type="region of interest" description="Disordered" evidence="1">
    <location>
        <begin position="364"/>
        <end position="416"/>
    </location>
</feature>
<dbReference type="GO" id="GO:0004386">
    <property type="term" value="F:helicase activity"/>
    <property type="evidence" value="ECO:0007669"/>
    <property type="project" value="InterPro"/>
</dbReference>
<feature type="domain" description="DNA2/NAM7 helicase helicase" evidence="3">
    <location>
        <begin position="299"/>
        <end position="481"/>
    </location>
</feature>
<dbReference type="SUPFAM" id="SSF52540">
    <property type="entry name" value="P-loop containing nucleoside triphosphate hydrolases"/>
    <property type="match status" value="1"/>
</dbReference>
<name>A0A7S0I7H7_MICPS</name>
<feature type="transmembrane region" description="Helical" evidence="2">
    <location>
        <begin position="609"/>
        <end position="629"/>
    </location>
</feature>
<proteinExistence type="predicted"/>
<gene>
    <name evidence="4" type="ORF">MCOM1403_LOCUS710</name>
</gene>
<dbReference type="PANTHER" id="PTHR10887:SF538">
    <property type="entry name" value="HELICASE MAGATAMA 3-RELATED"/>
    <property type="match status" value="1"/>
</dbReference>
<keyword evidence="2" id="KW-0472">Membrane</keyword>
<reference evidence="4" key="1">
    <citation type="submission" date="2021-01" db="EMBL/GenBank/DDBJ databases">
        <authorList>
            <person name="Corre E."/>
            <person name="Pelletier E."/>
            <person name="Niang G."/>
            <person name="Scheremetjew M."/>
            <person name="Finn R."/>
            <person name="Kale V."/>
            <person name="Holt S."/>
            <person name="Cochrane G."/>
            <person name="Meng A."/>
            <person name="Brown T."/>
            <person name="Cohen L."/>
        </authorList>
    </citation>
    <scope>NUCLEOTIDE SEQUENCE</scope>
    <source>
        <strain evidence="4">CCMP1723</strain>
    </source>
</reference>
<sequence length="671" mass="73073">MALTTEQQTSHLSRLQQEILAWDYYRMGGEDDPGAAAGRTLREVPKTFASINEYLDVFEPLVLEECAAQVCRGEEGDARPSNVAAVLSSERVDGFHVVKFVLGEEAMREFRDNDLILAAKTDPAPDAETKTNDPKKEATTGKGDKDKAVEERNASGGKKYKKGDAKEDADGDDERASAYENMYALGFVDGRDSRNVMRVRFHLPEAGGGHGVFKRRAALMDDDFTRFRSMRNALATPKKAWYLMHLANMSTIAREWLALHAFPALPFAHTILGGKPAAKAAHSSWELPEPLSKAIESAYNDSQLTALKAALEKQPITLIQGPPGTGKTRIILSLLSVILHAVPGVKSGQEIDLKRFLETRDERKPLSPAENASMHRRAAPWMCGVPNPRDAPPPPRDAPPVPPPPPEKPEVVGETENRRTKVLVCAPSNSALDEIVLRIMQSGLLGPNGSPYSPTLVRVGVNVHHSVESVSMEALVRERVGEVGDRVAAAAAAAAWFMMRSSSSSSKPKLRLARYWLLWLSRRWRYVGSSGSRNVSHESAEGLRACDECFRSTSPSTPSLEGPFLLTFFAAGISSRASSPSHILPLVWRTFLVTTAMSSSSSASGARCIRLGFFAFFSPSFALLGVALLRSALSRSISRAFVWTRASRSATPRLPASGPGRSVLPRIPVSA</sequence>
<accession>A0A7S0I7H7</accession>
<keyword evidence="2" id="KW-1133">Transmembrane helix</keyword>
<feature type="compositionally biased region" description="Basic and acidic residues" evidence="1">
    <location>
        <begin position="127"/>
        <end position="153"/>
    </location>
</feature>
<dbReference type="InterPro" id="IPR045055">
    <property type="entry name" value="DNA2/NAM7-like"/>
</dbReference>
<keyword evidence="2" id="KW-0812">Transmembrane</keyword>
<dbReference type="EMBL" id="HBEQ01000903">
    <property type="protein sequence ID" value="CAD8513285.1"/>
    <property type="molecule type" value="Transcribed_RNA"/>
</dbReference>
<protein>
    <recommendedName>
        <fullName evidence="3">DNA2/NAM7 helicase helicase domain-containing protein</fullName>
    </recommendedName>
</protein>
<dbReference type="InterPro" id="IPR027417">
    <property type="entry name" value="P-loop_NTPase"/>
</dbReference>
<feature type="compositionally biased region" description="Basic and acidic residues" evidence="1">
    <location>
        <begin position="407"/>
        <end position="416"/>
    </location>
</feature>
<evidence type="ECO:0000256" key="2">
    <source>
        <dbReference type="SAM" id="Phobius"/>
    </source>
</evidence>
<evidence type="ECO:0000256" key="1">
    <source>
        <dbReference type="SAM" id="MobiDB-lite"/>
    </source>
</evidence>
<dbReference type="PANTHER" id="PTHR10887">
    <property type="entry name" value="DNA2/NAM7 HELICASE FAMILY"/>
    <property type="match status" value="1"/>
</dbReference>